<feature type="signal peptide" evidence="1">
    <location>
        <begin position="1"/>
        <end position="22"/>
    </location>
</feature>
<proteinExistence type="predicted"/>
<accession>A0ABQ8GFK4</accession>
<organism evidence="2 3">
    <name type="scientific">Macrophomina phaseolina</name>
    <dbReference type="NCBI Taxonomy" id="35725"/>
    <lineage>
        <taxon>Eukaryota</taxon>
        <taxon>Fungi</taxon>
        <taxon>Dikarya</taxon>
        <taxon>Ascomycota</taxon>
        <taxon>Pezizomycotina</taxon>
        <taxon>Dothideomycetes</taxon>
        <taxon>Dothideomycetes incertae sedis</taxon>
        <taxon>Botryosphaeriales</taxon>
        <taxon>Botryosphaeriaceae</taxon>
        <taxon>Macrophomina</taxon>
    </lineage>
</organism>
<gene>
    <name evidence="2" type="ORF">B0J12DRAFT_698048</name>
</gene>
<comment type="caution">
    <text evidence="2">The sequence shown here is derived from an EMBL/GenBank/DDBJ whole genome shotgun (WGS) entry which is preliminary data.</text>
</comment>
<evidence type="ECO:0000313" key="3">
    <source>
        <dbReference type="Proteomes" id="UP000774617"/>
    </source>
</evidence>
<protein>
    <recommendedName>
        <fullName evidence="4">Six-bladed beta-propeller TolB-like protein</fullName>
    </recommendedName>
</protein>
<dbReference type="Gene3D" id="2.120.10.30">
    <property type="entry name" value="TolB, C-terminal domain"/>
    <property type="match status" value="1"/>
</dbReference>
<dbReference type="Proteomes" id="UP000774617">
    <property type="component" value="Unassembled WGS sequence"/>
</dbReference>
<dbReference type="EMBL" id="JAGTJR010000009">
    <property type="protein sequence ID" value="KAH7054426.1"/>
    <property type="molecule type" value="Genomic_DNA"/>
</dbReference>
<sequence>MLVSLPAVTSLSSFLFLANTWAAPTVSDVSNPPARVIWEPAGDTWLECITQRSNGDLLITRYDNGEIWTFRSTTNQVSLVYQFPPDANVNSSLGIAEYEDDIFAFSGGQIAAADQSPIGGSWSVWSLDLRNWTPPADNTIPEANMLNGMAVLRPATTKGPRANGKDASPLLLLADSNRGIIYHVSPTAVDKSAGVFYSNPDILTAPPDAAFPTGLNGLQVPPVRDPAYIYFTGGFRGTFYRLALAQASVEGTEPELLAGGFGNLDDFSLEADGTAYLSTGGADEIVRVSPQGKQTVVFSGDLVSSSTAMLVVEKRGARSLYVLTGRAAGDTTGQPGRLVEITLPADSLASDKVREAHWSTQS</sequence>
<evidence type="ECO:0008006" key="4">
    <source>
        <dbReference type="Google" id="ProtNLM"/>
    </source>
</evidence>
<name>A0ABQ8GFK4_9PEZI</name>
<keyword evidence="3" id="KW-1185">Reference proteome</keyword>
<dbReference type="SUPFAM" id="SSF63829">
    <property type="entry name" value="Calcium-dependent phosphotriesterase"/>
    <property type="match status" value="1"/>
</dbReference>
<dbReference type="PANTHER" id="PTHR42060:SF3">
    <property type="entry name" value="SMP-30_GLUCONOLACTONASE_LRE-LIKE REGION DOMAIN-CONTAINING PROTEIN"/>
    <property type="match status" value="1"/>
</dbReference>
<evidence type="ECO:0000313" key="2">
    <source>
        <dbReference type="EMBL" id="KAH7054426.1"/>
    </source>
</evidence>
<feature type="chain" id="PRO_5046574585" description="Six-bladed beta-propeller TolB-like protein" evidence="1">
    <location>
        <begin position="23"/>
        <end position="362"/>
    </location>
</feature>
<dbReference type="InterPro" id="IPR052998">
    <property type="entry name" value="Hetero-Diels-Alderase-like"/>
</dbReference>
<keyword evidence="1" id="KW-0732">Signal</keyword>
<dbReference type="PANTHER" id="PTHR42060">
    <property type="entry name" value="NHL REPEAT-CONTAINING PROTEIN-RELATED"/>
    <property type="match status" value="1"/>
</dbReference>
<evidence type="ECO:0000256" key="1">
    <source>
        <dbReference type="SAM" id="SignalP"/>
    </source>
</evidence>
<dbReference type="InterPro" id="IPR011042">
    <property type="entry name" value="6-blade_b-propeller_TolB-like"/>
</dbReference>
<reference evidence="2 3" key="1">
    <citation type="journal article" date="2021" name="Nat. Commun.">
        <title>Genetic determinants of endophytism in the Arabidopsis root mycobiome.</title>
        <authorList>
            <person name="Mesny F."/>
            <person name="Miyauchi S."/>
            <person name="Thiergart T."/>
            <person name="Pickel B."/>
            <person name="Atanasova L."/>
            <person name="Karlsson M."/>
            <person name="Huettel B."/>
            <person name="Barry K.W."/>
            <person name="Haridas S."/>
            <person name="Chen C."/>
            <person name="Bauer D."/>
            <person name="Andreopoulos W."/>
            <person name="Pangilinan J."/>
            <person name="LaButti K."/>
            <person name="Riley R."/>
            <person name="Lipzen A."/>
            <person name="Clum A."/>
            <person name="Drula E."/>
            <person name="Henrissat B."/>
            <person name="Kohler A."/>
            <person name="Grigoriev I.V."/>
            <person name="Martin F.M."/>
            <person name="Hacquard S."/>
        </authorList>
    </citation>
    <scope>NUCLEOTIDE SEQUENCE [LARGE SCALE GENOMIC DNA]</scope>
    <source>
        <strain evidence="2 3">MPI-SDFR-AT-0080</strain>
    </source>
</reference>